<dbReference type="GO" id="GO:0022857">
    <property type="term" value="F:transmembrane transporter activity"/>
    <property type="evidence" value="ECO:0007669"/>
    <property type="project" value="InterPro"/>
</dbReference>
<dbReference type="InterPro" id="IPR036259">
    <property type="entry name" value="MFS_trans_sf"/>
</dbReference>
<dbReference type="Gene3D" id="1.20.1250.20">
    <property type="entry name" value="MFS general substrate transporter like domains"/>
    <property type="match status" value="2"/>
</dbReference>
<name>A0A2T1HNT1_9HYPH</name>
<dbReference type="OrthoDB" id="9796632at2"/>
<evidence type="ECO:0000313" key="7">
    <source>
        <dbReference type="Proteomes" id="UP000239772"/>
    </source>
</evidence>
<dbReference type="Pfam" id="PF07690">
    <property type="entry name" value="MFS_1"/>
    <property type="match status" value="1"/>
</dbReference>
<dbReference type="InterPro" id="IPR011701">
    <property type="entry name" value="MFS"/>
</dbReference>
<proteinExistence type="predicted"/>
<dbReference type="InterPro" id="IPR050327">
    <property type="entry name" value="Proton-linked_MCT"/>
</dbReference>
<feature type="transmembrane region" description="Helical" evidence="4">
    <location>
        <begin position="281"/>
        <end position="299"/>
    </location>
</feature>
<feature type="transmembrane region" description="Helical" evidence="4">
    <location>
        <begin position="99"/>
        <end position="120"/>
    </location>
</feature>
<gene>
    <name evidence="6" type="ORF">SLNSH_19770</name>
</gene>
<feature type="transmembrane region" description="Helical" evidence="4">
    <location>
        <begin position="132"/>
        <end position="152"/>
    </location>
</feature>
<evidence type="ECO:0000256" key="2">
    <source>
        <dbReference type="ARBA" id="ARBA00022989"/>
    </source>
</evidence>
<evidence type="ECO:0000259" key="5">
    <source>
        <dbReference type="PROSITE" id="PS50850"/>
    </source>
</evidence>
<dbReference type="InterPro" id="IPR020846">
    <property type="entry name" value="MFS_dom"/>
</dbReference>
<feature type="transmembrane region" description="Helical" evidence="4">
    <location>
        <begin position="7"/>
        <end position="31"/>
    </location>
</feature>
<reference evidence="7" key="1">
    <citation type="submission" date="2018-03" db="EMBL/GenBank/DDBJ databases">
        <authorList>
            <person name="Sun L."/>
            <person name="Liu H."/>
            <person name="Chen W."/>
            <person name="Huang K."/>
            <person name="Liu W."/>
            <person name="Gao X."/>
        </authorList>
    </citation>
    <scope>NUCLEOTIDE SEQUENCE [LARGE SCALE GENOMIC DNA]</scope>
    <source>
        <strain evidence="7">SH9</strain>
    </source>
</reference>
<dbReference type="CDD" id="cd17355">
    <property type="entry name" value="MFS_YcxA_like"/>
    <property type="match status" value="1"/>
</dbReference>
<feature type="transmembrane region" description="Helical" evidence="4">
    <location>
        <begin position="368"/>
        <end position="389"/>
    </location>
</feature>
<dbReference type="RefSeq" id="WP_106339146.1">
    <property type="nucleotide sequence ID" value="NZ_PVZS01000028.1"/>
</dbReference>
<organism evidence="6 7">
    <name type="scientific">Alsobacter soli</name>
    <dbReference type="NCBI Taxonomy" id="2109933"/>
    <lineage>
        <taxon>Bacteria</taxon>
        <taxon>Pseudomonadati</taxon>
        <taxon>Pseudomonadota</taxon>
        <taxon>Alphaproteobacteria</taxon>
        <taxon>Hyphomicrobiales</taxon>
        <taxon>Alsobacteraceae</taxon>
        <taxon>Alsobacter</taxon>
    </lineage>
</organism>
<keyword evidence="1 4" id="KW-0812">Transmembrane</keyword>
<accession>A0A2T1HNT1</accession>
<evidence type="ECO:0000313" key="6">
    <source>
        <dbReference type="EMBL" id="PSC03296.1"/>
    </source>
</evidence>
<dbReference type="PANTHER" id="PTHR11360:SF290">
    <property type="entry name" value="MONOCARBOXYLATE MFS PERMEASE"/>
    <property type="match status" value="1"/>
</dbReference>
<feature type="domain" description="Major facilitator superfamily (MFS) profile" evidence="5">
    <location>
        <begin position="6"/>
        <end position="394"/>
    </location>
</feature>
<comment type="caution">
    <text evidence="6">The sequence shown here is derived from an EMBL/GenBank/DDBJ whole genome shotgun (WGS) entry which is preliminary data.</text>
</comment>
<dbReference type="SUPFAM" id="SSF103473">
    <property type="entry name" value="MFS general substrate transporter"/>
    <property type="match status" value="1"/>
</dbReference>
<feature type="transmembrane region" description="Helical" evidence="4">
    <location>
        <begin position="75"/>
        <end position="93"/>
    </location>
</feature>
<feature type="transmembrane region" description="Helical" evidence="4">
    <location>
        <begin position="164"/>
        <end position="183"/>
    </location>
</feature>
<evidence type="ECO:0000256" key="3">
    <source>
        <dbReference type="ARBA" id="ARBA00023136"/>
    </source>
</evidence>
<feature type="transmembrane region" description="Helical" evidence="4">
    <location>
        <begin position="339"/>
        <end position="362"/>
    </location>
</feature>
<dbReference type="Proteomes" id="UP000239772">
    <property type="component" value="Unassembled WGS sequence"/>
</dbReference>
<evidence type="ECO:0000256" key="4">
    <source>
        <dbReference type="SAM" id="Phobius"/>
    </source>
</evidence>
<protein>
    <submittedName>
        <fullName evidence="6">MFS transporter</fullName>
    </submittedName>
</protein>
<keyword evidence="3 4" id="KW-0472">Membrane</keyword>
<keyword evidence="7" id="KW-1185">Reference proteome</keyword>
<feature type="transmembrane region" description="Helical" evidence="4">
    <location>
        <begin position="43"/>
        <end position="63"/>
    </location>
</feature>
<evidence type="ECO:0000256" key="1">
    <source>
        <dbReference type="ARBA" id="ARBA00022692"/>
    </source>
</evidence>
<dbReference type="PANTHER" id="PTHR11360">
    <property type="entry name" value="MONOCARBOXYLATE TRANSPORTER"/>
    <property type="match status" value="1"/>
</dbReference>
<dbReference type="PROSITE" id="PS51257">
    <property type="entry name" value="PROKAR_LIPOPROTEIN"/>
    <property type="match status" value="1"/>
</dbReference>
<keyword evidence="2 4" id="KW-1133">Transmembrane helix</keyword>
<dbReference type="PROSITE" id="PS50850">
    <property type="entry name" value="MFS"/>
    <property type="match status" value="1"/>
</dbReference>
<dbReference type="AlphaFoldDB" id="A0A2T1HNT1"/>
<sequence length="409" mass="42507">MDRSYRWVIVAAGGLLGCVAMGAMFSLPVFLRPMSAQTGWSATGISTAMTFGFLAMAGASMLWGGLSDRFGPRPVILAGSAGLAASLALASRAESLVEFQLLFGLLVGSATAAIFAPMMACVTGWYETRRGLAVSLVSAGMGMAPMTMAPLAAWLVTRLDWRDAMLIVAGVAAVLMIPAALLVRRPPAMQDGGAQPGPNQSQSGMTVREAVRSPQFLTLMLANFFCCATHSGPIFHTVSYAVTCGVPTLAAVSIYSVEGLSGLFGRLGFGVAGDRFGAHRVLVLGLLAQAFGVLSYALVNELAGFYAVAVVVGFVYAGTMPLYAVIIRENFPLRMMGTIIGGISMAGSLGMSTGPLIGGLIYDRAGTYAPMYVASWGLGLAAMLALMTFRPFTGPECSNVRPGSHPVAP</sequence>
<dbReference type="EMBL" id="PVZS01000028">
    <property type="protein sequence ID" value="PSC03296.1"/>
    <property type="molecule type" value="Genomic_DNA"/>
</dbReference>
<feature type="transmembrane region" description="Helical" evidence="4">
    <location>
        <begin position="305"/>
        <end position="327"/>
    </location>
</feature>